<dbReference type="Proteomes" id="UP000041254">
    <property type="component" value="Unassembled WGS sequence"/>
</dbReference>
<dbReference type="PANTHER" id="PTHR12277:SF81">
    <property type="entry name" value="PROTEIN ABHD13"/>
    <property type="match status" value="1"/>
</dbReference>
<evidence type="ECO:0000313" key="3">
    <source>
        <dbReference type="EMBL" id="CEL99230.1"/>
    </source>
</evidence>
<evidence type="ECO:0000259" key="2">
    <source>
        <dbReference type="Pfam" id="PF12146"/>
    </source>
</evidence>
<accession>A0A0G4EPP1</accession>
<dbReference type="SUPFAM" id="SSF53474">
    <property type="entry name" value="alpha/beta-Hydrolases"/>
    <property type="match status" value="1"/>
</dbReference>
<proteinExistence type="predicted"/>
<dbReference type="STRING" id="1169540.A0A0G4EPP1"/>
<sequence length="482" mass="52629">MTSCDGVVCCLGCLSLVPGLKKKIVSNMAFFPPRPPGYRIDDGAPGGGHPLQRDWDGSVVQVFLRSIMQLPMGGQQGSMQPMPKTIAVGRISVDAVRLRTGEGNYIWGFHFRHHTPKNGQWTLVFSHGNSTDIGMMFQHFSDLAENLGIHVFAYDYSGYGCSTGEPSEHALYADIEAVFRHLVHEQHIPQKSLILYGQSVGSAPTIDLASREEVGGVVIHSGMKSGLSVLRKGMGNAPWFDAFKNVNKIRKVMCPVFVMHGMNDSEVRCEHGEALAEAAMCKFPPWWVFGAGHNDIEVVSRSLYFKKLTEFIQHINKLAHTHSYTYAHSYTHPVHGHGHPHGHPTAATASASRLTVPGDQYQHHQQHAHAYHPPSHPHPHQHPHAQMPVHVNVVLRTPHMATTNTTTSVVGDMATAASSGGFSSLWGSAAGAGGGMMATMATMGIMSASASGTNLSRWAGQQQQQQHDGRASAYHDHYMRLQ</sequence>
<name>A0A0G4EPP1_VITBC</name>
<feature type="domain" description="Serine aminopeptidase S33" evidence="2">
    <location>
        <begin position="120"/>
        <end position="213"/>
    </location>
</feature>
<dbReference type="VEuPathDB" id="CryptoDB:Vbra_12513"/>
<keyword evidence="4" id="KW-1185">Reference proteome</keyword>
<dbReference type="InParanoid" id="A0A0G4EPP1"/>
<evidence type="ECO:0000313" key="4">
    <source>
        <dbReference type="Proteomes" id="UP000041254"/>
    </source>
</evidence>
<dbReference type="OrthoDB" id="446723at2759"/>
<dbReference type="EMBL" id="CDMY01000276">
    <property type="protein sequence ID" value="CEL99230.1"/>
    <property type="molecule type" value="Genomic_DNA"/>
</dbReference>
<dbReference type="Pfam" id="PF12146">
    <property type="entry name" value="Hydrolase_4"/>
    <property type="match status" value="1"/>
</dbReference>
<organism evidence="3 4">
    <name type="scientific">Vitrella brassicaformis (strain CCMP3155)</name>
    <dbReference type="NCBI Taxonomy" id="1169540"/>
    <lineage>
        <taxon>Eukaryota</taxon>
        <taxon>Sar</taxon>
        <taxon>Alveolata</taxon>
        <taxon>Colpodellida</taxon>
        <taxon>Vitrellaceae</taxon>
        <taxon>Vitrella</taxon>
    </lineage>
</organism>
<dbReference type="Gene3D" id="3.40.50.1820">
    <property type="entry name" value="alpha/beta hydrolase"/>
    <property type="match status" value="1"/>
</dbReference>
<feature type="region of interest" description="Disordered" evidence="1">
    <location>
        <begin position="359"/>
        <end position="384"/>
    </location>
</feature>
<feature type="compositionally biased region" description="Basic residues" evidence="1">
    <location>
        <begin position="364"/>
        <end position="383"/>
    </location>
</feature>
<dbReference type="PANTHER" id="PTHR12277">
    <property type="entry name" value="ALPHA/BETA HYDROLASE DOMAIN-CONTAINING PROTEIN"/>
    <property type="match status" value="1"/>
</dbReference>
<dbReference type="InterPro" id="IPR022742">
    <property type="entry name" value="Hydrolase_4"/>
</dbReference>
<reference evidence="3 4" key="1">
    <citation type="submission" date="2014-11" db="EMBL/GenBank/DDBJ databases">
        <authorList>
            <person name="Zhu J."/>
            <person name="Qi W."/>
            <person name="Song R."/>
        </authorList>
    </citation>
    <scope>NUCLEOTIDE SEQUENCE [LARGE SCALE GENOMIC DNA]</scope>
</reference>
<dbReference type="PhylomeDB" id="A0A0G4EPP1"/>
<evidence type="ECO:0000256" key="1">
    <source>
        <dbReference type="SAM" id="MobiDB-lite"/>
    </source>
</evidence>
<dbReference type="AlphaFoldDB" id="A0A0G4EPP1"/>
<gene>
    <name evidence="3" type="ORF">Vbra_12513</name>
</gene>
<protein>
    <recommendedName>
        <fullName evidence="2">Serine aminopeptidase S33 domain-containing protein</fullName>
    </recommendedName>
</protein>
<dbReference type="InterPro" id="IPR029058">
    <property type="entry name" value="AB_hydrolase_fold"/>
</dbReference>